<accession>A0AAD3DMX7</accession>
<evidence type="ECO:0000313" key="1">
    <source>
        <dbReference type="EMBL" id="GFR44835.1"/>
    </source>
</evidence>
<reference evidence="1 2" key="1">
    <citation type="journal article" date="2021" name="Sci. Rep.">
        <title>Genome sequencing of the multicellular alga Astrephomene provides insights into convergent evolution of germ-soma differentiation.</title>
        <authorList>
            <person name="Yamashita S."/>
            <person name="Yamamoto K."/>
            <person name="Matsuzaki R."/>
            <person name="Suzuki S."/>
            <person name="Yamaguchi H."/>
            <person name="Hirooka S."/>
            <person name="Minakuchi Y."/>
            <person name="Miyagishima S."/>
            <person name="Kawachi M."/>
            <person name="Toyoda A."/>
            <person name="Nozaki H."/>
        </authorList>
    </citation>
    <scope>NUCLEOTIDE SEQUENCE [LARGE SCALE GENOMIC DNA]</scope>
    <source>
        <strain evidence="1 2">NIES-4017</strain>
    </source>
</reference>
<evidence type="ECO:0000313" key="2">
    <source>
        <dbReference type="Proteomes" id="UP001054857"/>
    </source>
</evidence>
<organism evidence="1 2">
    <name type="scientific">Astrephomene gubernaculifera</name>
    <dbReference type="NCBI Taxonomy" id="47775"/>
    <lineage>
        <taxon>Eukaryota</taxon>
        <taxon>Viridiplantae</taxon>
        <taxon>Chlorophyta</taxon>
        <taxon>core chlorophytes</taxon>
        <taxon>Chlorophyceae</taxon>
        <taxon>CS clade</taxon>
        <taxon>Chlamydomonadales</taxon>
        <taxon>Astrephomenaceae</taxon>
        <taxon>Astrephomene</taxon>
    </lineage>
</organism>
<protein>
    <submittedName>
        <fullName evidence="1">Uncharacterized protein</fullName>
    </submittedName>
</protein>
<gene>
    <name evidence="1" type="ORF">Agub_g6176</name>
</gene>
<dbReference type="AlphaFoldDB" id="A0AAD3DMX7"/>
<proteinExistence type="predicted"/>
<feature type="non-terminal residue" evidence="1">
    <location>
        <position position="1"/>
    </location>
</feature>
<comment type="caution">
    <text evidence="1">The sequence shown here is derived from an EMBL/GenBank/DDBJ whole genome shotgun (WGS) entry which is preliminary data.</text>
</comment>
<dbReference type="Proteomes" id="UP001054857">
    <property type="component" value="Unassembled WGS sequence"/>
</dbReference>
<keyword evidence="2" id="KW-1185">Reference proteome</keyword>
<dbReference type="EMBL" id="BMAR01000008">
    <property type="protein sequence ID" value="GFR44835.1"/>
    <property type="molecule type" value="Genomic_DNA"/>
</dbReference>
<sequence>MATTTAAVDEAVVRRLTEAIAGIKSPTVTDIAITQTRSLDRYHRLHIASRRAAGTHADSADIAGGLREYALYLGRGALVMLTTRDGPDAAGPEIEPTVRLIHVFRFYRPGLSEAVLRGEGEVPGP</sequence>
<name>A0AAD3DMX7_9CHLO</name>